<dbReference type="OMA" id="WGHLKGA"/>
<dbReference type="RefSeq" id="XP_018190100.1">
    <property type="nucleotide sequence ID" value="XM_018332175.1"/>
</dbReference>
<sequence>MATSIITPSLLSSIRTHPRLPPNTWYYIAGVTLSTINRPDEIPKVLRYALEKDANLDVNLSNSQHAPHQGSSKASEAEQQTTQIQALQIARRMREALIKSAPICGLPKAINALLSLKSATPPSLLDDPMGYSPTMRPVELYDMPSSQILHRGQGFFDRVYGKISKRVMGQMDRSGTEDLGVTARLMYGYILSNTNVLSAEESSYVLIAGLIPQDVNPQLKGHLKGAVNNGATVESVCAVRDIVIQICEASGMKTIGENAVGGWGWRGEVANL</sequence>
<keyword evidence="3" id="KW-1185">Reference proteome</keyword>
<dbReference type="GeneID" id="28897312"/>
<dbReference type="OrthoDB" id="5537330at2759"/>
<dbReference type="Proteomes" id="UP000076632">
    <property type="component" value="Unassembled WGS sequence"/>
</dbReference>
<dbReference type="PANTHER" id="PTHR28180">
    <property type="entry name" value="CONSERVED MITOCHONDRIAL PROTEIN-RELATED"/>
    <property type="match status" value="1"/>
</dbReference>
<dbReference type="SUPFAM" id="SSF69118">
    <property type="entry name" value="AhpD-like"/>
    <property type="match status" value="1"/>
</dbReference>
<dbReference type="FunCoup" id="A0A165I8P3">
    <property type="interactions" value="8"/>
</dbReference>
<dbReference type="EMBL" id="KV407456">
    <property type="protein sequence ID" value="KZF24545.1"/>
    <property type="molecule type" value="Genomic_DNA"/>
</dbReference>
<reference evidence="2 3" key="1">
    <citation type="journal article" date="2016" name="Fungal Biol.">
        <title>The genome of Xylona heveae provides a window into fungal endophytism.</title>
        <authorList>
            <person name="Gazis R."/>
            <person name="Kuo A."/>
            <person name="Riley R."/>
            <person name="LaButti K."/>
            <person name="Lipzen A."/>
            <person name="Lin J."/>
            <person name="Amirebrahimi M."/>
            <person name="Hesse C.N."/>
            <person name="Spatafora J.W."/>
            <person name="Henrissat B."/>
            <person name="Hainaut M."/>
            <person name="Grigoriev I.V."/>
            <person name="Hibbett D.S."/>
        </authorList>
    </citation>
    <scope>NUCLEOTIDE SEQUENCE [LARGE SCALE GENOMIC DNA]</scope>
    <source>
        <strain evidence="2 3">TC161</strain>
    </source>
</reference>
<feature type="compositionally biased region" description="Polar residues" evidence="1">
    <location>
        <begin position="61"/>
        <end position="74"/>
    </location>
</feature>
<dbReference type="PANTHER" id="PTHR28180:SF2">
    <property type="entry name" value="PEROXISOMAL PROTEIN 2"/>
    <property type="match status" value="1"/>
</dbReference>
<proteinExistence type="predicted"/>
<feature type="region of interest" description="Disordered" evidence="1">
    <location>
        <begin position="61"/>
        <end position="80"/>
    </location>
</feature>
<dbReference type="InterPro" id="IPR052999">
    <property type="entry name" value="PTS1_Protein"/>
</dbReference>
<protein>
    <recommendedName>
        <fullName evidence="4">Carboxymuconolactone decarboxylase-like domain-containing protein</fullName>
    </recommendedName>
</protein>
<dbReference type="InterPro" id="IPR029032">
    <property type="entry name" value="AhpD-like"/>
</dbReference>
<dbReference type="InParanoid" id="A0A165I8P3"/>
<name>A0A165I8P3_XYLHT</name>
<evidence type="ECO:0000256" key="1">
    <source>
        <dbReference type="SAM" id="MobiDB-lite"/>
    </source>
</evidence>
<organism evidence="2 3">
    <name type="scientific">Xylona heveae (strain CBS 132557 / TC161)</name>
    <dbReference type="NCBI Taxonomy" id="1328760"/>
    <lineage>
        <taxon>Eukaryota</taxon>
        <taxon>Fungi</taxon>
        <taxon>Dikarya</taxon>
        <taxon>Ascomycota</taxon>
        <taxon>Pezizomycotina</taxon>
        <taxon>Xylonomycetes</taxon>
        <taxon>Xylonales</taxon>
        <taxon>Xylonaceae</taxon>
        <taxon>Xylona</taxon>
    </lineage>
</organism>
<dbReference type="Gene3D" id="1.20.1290.10">
    <property type="entry name" value="AhpD-like"/>
    <property type="match status" value="1"/>
</dbReference>
<accession>A0A165I8P3</accession>
<dbReference type="STRING" id="1328760.A0A165I8P3"/>
<dbReference type="AlphaFoldDB" id="A0A165I8P3"/>
<evidence type="ECO:0000313" key="3">
    <source>
        <dbReference type="Proteomes" id="UP000076632"/>
    </source>
</evidence>
<evidence type="ECO:0008006" key="4">
    <source>
        <dbReference type="Google" id="ProtNLM"/>
    </source>
</evidence>
<gene>
    <name evidence="2" type="ORF">L228DRAFT_245507</name>
</gene>
<evidence type="ECO:0000313" key="2">
    <source>
        <dbReference type="EMBL" id="KZF24545.1"/>
    </source>
</evidence>